<dbReference type="STRING" id="1618671.UY67_C0020G0010"/>
<reference evidence="1 2" key="1">
    <citation type="journal article" date="2015" name="Nature">
        <title>rRNA introns, odd ribosomes, and small enigmatic genomes across a large radiation of phyla.</title>
        <authorList>
            <person name="Brown C.T."/>
            <person name="Hug L.A."/>
            <person name="Thomas B.C."/>
            <person name="Sharon I."/>
            <person name="Castelle C.J."/>
            <person name="Singh A."/>
            <person name="Wilkins M.J."/>
            <person name="Williams K.H."/>
            <person name="Banfield J.F."/>
        </authorList>
    </citation>
    <scope>NUCLEOTIDE SEQUENCE [LARGE SCALE GENOMIC DNA]</scope>
</reference>
<evidence type="ECO:0000313" key="2">
    <source>
        <dbReference type="Proteomes" id="UP000034273"/>
    </source>
</evidence>
<organism evidence="1 2">
    <name type="scientific">Candidatus Kaiserbacteria bacterium GW2011_GWA2_52_12</name>
    <dbReference type="NCBI Taxonomy" id="1618671"/>
    <lineage>
        <taxon>Bacteria</taxon>
        <taxon>Candidatus Kaiseribacteriota</taxon>
    </lineage>
</organism>
<name>A0A0G1WY12_9BACT</name>
<protein>
    <submittedName>
        <fullName evidence="1">Uncharacterized protein</fullName>
    </submittedName>
</protein>
<dbReference type="AlphaFoldDB" id="A0A0G1WY12"/>
<dbReference type="EMBL" id="LCQW01000020">
    <property type="protein sequence ID" value="KKW23616.1"/>
    <property type="molecule type" value="Genomic_DNA"/>
</dbReference>
<comment type="caution">
    <text evidence="1">The sequence shown here is derived from an EMBL/GenBank/DDBJ whole genome shotgun (WGS) entry which is preliminary data.</text>
</comment>
<dbReference type="Proteomes" id="UP000034273">
    <property type="component" value="Unassembled WGS sequence"/>
</dbReference>
<sequence length="166" mass="18797">MAIRVYLRRNLFPAETLGGVLRHGQFPVNYPQGQPFIELALPIPETTELPEGLGGDAAYLTAHDSFYGGGISTQRTTGEYRYRSAFAIVERNAACLHNVRLMATNVCDLSDLYREIRAGEIYPVRSYEEQQVPPPARHLRQLLTEGWVIIRRDISQRLRAVKSRLA</sequence>
<accession>A0A0G1WY12</accession>
<gene>
    <name evidence="1" type="ORF">UY67_C0020G0010</name>
</gene>
<evidence type="ECO:0000313" key="1">
    <source>
        <dbReference type="EMBL" id="KKW23616.1"/>
    </source>
</evidence>
<proteinExistence type="predicted"/>